<gene>
    <name evidence="2" type="primary">Lfg1-L1</name>
    <name evidence="2" type="ORF">Hamer_G006293</name>
</gene>
<feature type="region of interest" description="Disordered" evidence="1">
    <location>
        <begin position="1"/>
        <end position="108"/>
    </location>
</feature>
<dbReference type="EMBL" id="JAHLQT010034244">
    <property type="protein sequence ID" value="KAG7158915.1"/>
    <property type="molecule type" value="Genomic_DNA"/>
</dbReference>
<accession>A0A8J5MPI7</accession>
<keyword evidence="3" id="KW-1185">Reference proteome</keyword>
<name>A0A8J5MPI7_HOMAM</name>
<reference evidence="2" key="1">
    <citation type="journal article" date="2021" name="Sci. Adv.">
        <title>The American lobster genome reveals insights on longevity, neural, and immune adaptations.</title>
        <authorList>
            <person name="Polinski J.M."/>
            <person name="Zimin A.V."/>
            <person name="Clark K.F."/>
            <person name="Kohn A.B."/>
            <person name="Sadowski N."/>
            <person name="Timp W."/>
            <person name="Ptitsyn A."/>
            <person name="Khanna P."/>
            <person name="Romanova D.Y."/>
            <person name="Williams P."/>
            <person name="Greenwood S.J."/>
            <person name="Moroz L.L."/>
            <person name="Walt D.R."/>
            <person name="Bodnar A.G."/>
        </authorList>
    </citation>
    <scope>NUCLEOTIDE SEQUENCE</scope>
    <source>
        <strain evidence="2">GMGI-L3</strain>
    </source>
</reference>
<feature type="compositionally biased region" description="Pro residues" evidence="1">
    <location>
        <begin position="49"/>
        <end position="65"/>
    </location>
</feature>
<comment type="caution">
    <text evidence="2">The sequence shown here is derived from an EMBL/GenBank/DDBJ whole genome shotgun (WGS) entry which is preliminary data.</text>
</comment>
<evidence type="ECO:0000313" key="3">
    <source>
        <dbReference type="Proteomes" id="UP000747542"/>
    </source>
</evidence>
<protein>
    <submittedName>
        <fullName evidence="2">Lifeguard 1-like 1</fullName>
    </submittedName>
</protein>
<dbReference type="AlphaFoldDB" id="A0A8J5MPI7"/>
<dbReference type="Proteomes" id="UP000747542">
    <property type="component" value="Unassembled WGS sequence"/>
</dbReference>
<feature type="compositionally biased region" description="Low complexity" evidence="1">
    <location>
        <begin position="66"/>
        <end position="101"/>
    </location>
</feature>
<evidence type="ECO:0000313" key="2">
    <source>
        <dbReference type="EMBL" id="KAG7158915.1"/>
    </source>
</evidence>
<proteinExistence type="predicted"/>
<feature type="compositionally biased region" description="Low complexity" evidence="1">
    <location>
        <begin position="36"/>
        <end position="48"/>
    </location>
</feature>
<organism evidence="2 3">
    <name type="scientific">Homarus americanus</name>
    <name type="common">American lobster</name>
    <dbReference type="NCBI Taxonomy" id="6706"/>
    <lineage>
        <taxon>Eukaryota</taxon>
        <taxon>Metazoa</taxon>
        <taxon>Ecdysozoa</taxon>
        <taxon>Arthropoda</taxon>
        <taxon>Crustacea</taxon>
        <taxon>Multicrustacea</taxon>
        <taxon>Malacostraca</taxon>
        <taxon>Eumalacostraca</taxon>
        <taxon>Eucarida</taxon>
        <taxon>Decapoda</taxon>
        <taxon>Pleocyemata</taxon>
        <taxon>Astacidea</taxon>
        <taxon>Nephropoidea</taxon>
        <taxon>Nephropidae</taxon>
        <taxon>Homarus</taxon>
    </lineage>
</organism>
<evidence type="ECO:0000256" key="1">
    <source>
        <dbReference type="SAM" id="MobiDB-lite"/>
    </source>
</evidence>
<sequence>MSGFSQLPPAWNNPSASPSAPPLDPSAYSQLPFPQHPHSQQIYSQQPYPQQPNPQQPNPQQPNPQQPYSQQPYPQQSYQQQQGQPYSQQMYPQKPYPQQAPSTQVVVEQRDPSPVMLHTQQPPIIVQERVVINNRVGSKLVFLTRITSTVYSTCVLTSLTRVHVGSPLIGRWWVQEWVRTCCSAWQRVEASDTITVTTITATTGISVVLVSREEK</sequence>
<feature type="compositionally biased region" description="Low complexity" evidence="1">
    <location>
        <begin position="7"/>
        <end position="18"/>
    </location>
</feature>